<accession>A0A3N4MG89</accession>
<dbReference type="PROSITE" id="PS51257">
    <property type="entry name" value="PROKAR_LIPOPROTEIN"/>
    <property type="match status" value="1"/>
</dbReference>
<reference evidence="3" key="1">
    <citation type="submission" date="2018-11" db="EMBL/GenBank/DDBJ databases">
        <title>Chitinophaga lutea sp.nov., isolate from arsenic contaminated soil.</title>
        <authorList>
            <person name="Zong Y."/>
        </authorList>
    </citation>
    <scope>NUCLEOTIDE SEQUENCE [LARGE SCALE GENOMIC DNA]</scope>
    <source>
        <strain evidence="3">YLT18</strain>
    </source>
</reference>
<feature type="compositionally biased region" description="Polar residues" evidence="1">
    <location>
        <begin position="103"/>
        <end position="115"/>
    </location>
</feature>
<feature type="compositionally biased region" description="Polar residues" evidence="1">
    <location>
        <begin position="76"/>
        <end position="92"/>
    </location>
</feature>
<feature type="compositionally biased region" description="Basic and acidic residues" evidence="1">
    <location>
        <begin position="60"/>
        <end position="71"/>
    </location>
</feature>
<organism evidence="2 3">
    <name type="scientific">Chitinophaga barathri</name>
    <dbReference type="NCBI Taxonomy" id="1647451"/>
    <lineage>
        <taxon>Bacteria</taxon>
        <taxon>Pseudomonadati</taxon>
        <taxon>Bacteroidota</taxon>
        <taxon>Chitinophagia</taxon>
        <taxon>Chitinophagales</taxon>
        <taxon>Chitinophagaceae</taxon>
        <taxon>Chitinophaga</taxon>
    </lineage>
</organism>
<feature type="region of interest" description="Disordered" evidence="1">
    <location>
        <begin position="50"/>
        <end position="131"/>
    </location>
</feature>
<comment type="caution">
    <text evidence="2">The sequence shown here is derived from an EMBL/GenBank/DDBJ whole genome shotgun (WGS) entry which is preliminary data.</text>
</comment>
<evidence type="ECO:0000256" key="1">
    <source>
        <dbReference type="SAM" id="MobiDB-lite"/>
    </source>
</evidence>
<gene>
    <name evidence="2" type="ORF">EG028_11830</name>
</gene>
<name>A0A3N4MG89_9BACT</name>
<evidence type="ECO:0000313" key="3">
    <source>
        <dbReference type="Proteomes" id="UP000279089"/>
    </source>
</evidence>
<dbReference type="EMBL" id="RMBX01000006">
    <property type="protein sequence ID" value="RPD40717.1"/>
    <property type="molecule type" value="Genomic_DNA"/>
</dbReference>
<dbReference type="RefSeq" id="WP_120516972.1">
    <property type="nucleotide sequence ID" value="NZ_QXZY01000007.1"/>
</dbReference>
<evidence type="ECO:0000313" key="2">
    <source>
        <dbReference type="EMBL" id="RPD40717.1"/>
    </source>
</evidence>
<evidence type="ECO:0008006" key="4">
    <source>
        <dbReference type="Google" id="ProtNLM"/>
    </source>
</evidence>
<dbReference type="Proteomes" id="UP000279089">
    <property type="component" value="Unassembled WGS sequence"/>
</dbReference>
<proteinExistence type="predicted"/>
<dbReference type="OrthoDB" id="671751at2"/>
<protein>
    <recommendedName>
        <fullName evidence="4">Lipoprotein</fullName>
    </recommendedName>
</protein>
<keyword evidence="3" id="KW-1185">Reference proteome</keyword>
<sequence length="131" mass="14919">MRFPVQILAVFSVALLLYGCSGSMGVFQRKNQVYQPPRLGAEYRFEEGLRRQKNPQNLFSKKERKDMEKMGKITPQERSAPNTRITTMQADSILTGKTRDTTHTSYADSTQTIPADTSLPRPADTTRHLNR</sequence>
<dbReference type="AlphaFoldDB" id="A0A3N4MG89"/>